<evidence type="ECO:0000256" key="1">
    <source>
        <dbReference type="SAM" id="MobiDB-lite"/>
    </source>
</evidence>
<proteinExistence type="predicted"/>
<reference evidence="2" key="1">
    <citation type="submission" date="2019-08" db="EMBL/GenBank/DDBJ databases">
        <authorList>
            <person name="Kucharzyk K."/>
            <person name="Murdoch R.W."/>
            <person name="Higgins S."/>
            <person name="Loffler F."/>
        </authorList>
    </citation>
    <scope>NUCLEOTIDE SEQUENCE</scope>
</reference>
<dbReference type="EMBL" id="VSSQ01095237">
    <property type="protein sequence ID" value="MPN39427.1"/>
    <property type="molecule type" value="Genomic_DNA"/>
</dbReference>
<organism evidence="2">
    <name type="scientific">bioreactor metagenome</name>
    <dbReference type="NCBI Taxonomy" id="1076179"/>
    <lineage>
        <taxon>unclassified sequences</taxon>
        <taxon>metagenomes</taxon>
        <taxon>ecological metagenomes</taxon>
    </lineage>
</organism>
<protein>
    <submittedName>
        <fullName evidence="2">Uncharacterized protein</fullName>
    </submittedName>
</protein>
<comment type="caution">
    <text evidence="2">The sequence shown here is derived from an EMBL/GenBank/DDBJ whole genome shotgun (WGS) entry which is preliminary data.</text>
</comment>
<dbReference type="AlphaFoldDB" id="A0A645HKB1"/>
<accession>A0A645HKB1</accession>
<gene>
    <name evidence="2" type="ORF">SDC9_186955</name>
</gene>
<sequence length="89" mass="9470">MEKQTVSFAAEPEDGRVERQRQRAGTHDGVQHRPGGLHGSDHAGCAQGGREVEAAVVMGLVGDLQPQRPLAPQYKVSPLVASLGDGRFI</sequence>
<name>A0A645HKB1_9ZZZZ</name>
<evidence type="ECO:0000313" key="2">
    <source>
        <dbReference type="EMBL" id="MPN39427.1"/>
    </source>
</evidence>
<feature type="compositionally biased region" description="Basic and acidic residues" evidence="1">
    <location>
        <begin position="13"/>
        <end position="31"/>
    </location>
</feature>
<feature type="region of interest" description="Disordered" evidence="1">
    <location>
        <begin position="1"/>
        <end position="45"/>
    </location>
</feature>